<dbReference type="SUPFAM" id="SSF53474">
    <property type="entry name" value="alpha/beta-Hydrolases"/>
    <property type="match status" value="1"/>
</dbReference>
<feature type="chain" id="PRO_5035467943" evidence="1">
    <location>
        <begin position="22"/>
        <end position="325"/>
    </location>
</feature>
<keyword evidence="1" id="KW-0732">Signal</keyword>
<dbReference type="PANTHER" id="PTHR33428">
    <property type="entry name" value="CHLOROPHYLLASE-2, CHLOROPLASTIC"/>
    <property type="match status" value="1"/>
</dbReference>
<gene>
    <name evidence="2" type="primary">Hypp5995</name>
    <name evidence="2" type="ORF">BLAG_LOCUS4348</name>
</gene>
<dbReference type="Pfam" id="PF07224">
    <property type="entry name" value="Chlorophyllase"/>
    <property type="match status" value="1"/>
</dbReference>
<sequence>MDRLTWVVLFAPFMTKLWVTAKGIYVDNGNPFDKGTLEVLNFTISQHEAPLLTKVYYPQKIDTYAVLFFTGGLLGWIPAESYDDVLIRVASHGFVAIGVNYLPYHIPTPPPDVRHRPHGEGVQSHESKKYLEELQWLTKHLEGRIAQQTNRTTLPRLVPAFDHLAVSCHSAGCDPFADIILQNHTLAKAALLLEPFSFNFKTPLTFNMPALILGTEFSTEHPRCIWPNEGYDHFYDLWKCPKIVMNVKGHGHCEMLDAWMYSVCAKLQFCKANADADLNKYHSFVQGISAAFLTTTLQGRDKLQYITNTTALPVELLEFKKDLDC</sequence>
<feature type="signal peptide" evidence="1">
    <location>
        <begin position="1"/>
        <end position="21"/>
    </location>
</feature>
<protein>
    <submittedName>
        <fullName evidence="2">Hypp5995 protein</fullName>
    </submittedName>
</protein>
<keyword evidence="3" id="KW-1185">Reference proteome</keyword>
<proteinExistence type="predicted"/>
<dbReference type="EMBL" id="OV696696">
    <property type="protein sequence ID" value="CAH1240369.1"/>
    <property type="molecule type" value="Genomic_DNA"/>
</dbReference>
<dbReference type="OrthoDB" id="2093222at2759"/>
<reference evidence="2" key="1">
    <citation type="submission" date="2022-01" db="EMBL/GenBank/DDBJ databases">
        <authorList>
            <person name="Braso-Vives M."/>
        </authorList>
    </citation>
    <scope>NUCLEOTIDE SEQUENCE</scope>
</reference>
<dbReference type="Gene3D" id="3.40.50.1820">
    <property type="entry name" value="alpha/beta hydrolase"/>
    <property type="match status" value="1"/>
</dbReference>
<name>A0A8J9W5C2_BRALA</name>
<evidence type="ECO:0000313" key="2">
    <source>
        <dbReference type="EMBL" id="CAH1240369.1"/>
    </source>
</evidence>
<dbReference type="InterPro" id="IPR017395">
    <property type="entry name" value="Chlorophyllase-like"/>
</dbReference>
<dbReference type="AlphaFoldDB" id="A0A8J9W5C2"/>
<dbReference type="PANTHER" id="PTHR33428:SF14">
    <property type="entry name" value="CARBOXYLESTERASE TYPE B DOMAIN-CONTAINING PROTEIN"/>
    <property type="match status" value="1"/>
</dbReference>
<organism evidence="2 3">
    <name type="scientific">Branchiostoma lanceolatum</name>
    <name type="common">Common lancelet</name>
    <name type="synonym">Amphioxus lanceolatum</name>
    <dbReference type="NCBI Taxonomy" id="7740"/>
    <lineage>
        <taxon>Eukaryota</taxon>
        <taxon>Metazoa</taxon>
        <taxon>Chordata</taxon>
        <taxon>Cephalochordata</taxon>
        <taxon>Leptocardii</taxon>
        <taxon>Amphioxiformes</taxon>
        <taxon>Branchiostomatidae</taxon>
        <taxon>Branchiostoma</taxon>
    </lineage>
</organism>
<dbReference type="InterPro" id="IPR029058">
    <property type="entry name" value="AB_hydrolase_fold"/>
</dbReference>
<accession>A0A8J9W5C2</accession>
<dbReference type="Proteomes" id="UP000838412">
    <property type="component" value="Chromosome 11"/>
</dbReference>
<evidence type="ECO:0000256" key="1">
    <source>
        <dbReference type="SAM" id="SignalP"/>
    </source>
</evidence>
<evidence type="ECO:0000313" key="3">
    <source>
        <dbReference type="Proteomes" id="UP000838412"/>
    </source>
</evidence>